<evidence type="ECO:0000313" key="2">
    <source>
        <dbReference type="EMBL" id="SSZ55784.1"/>
    </source>
</evidence>
<evidence type="ECO:0000259" key="1">
    <source>
        <dbReference type="Pfam" id="PF00144"/>
    </source>
</evidence>
<dbReference type="EMBL" id="UFTJ01000002">
    <property type="protein sequence ID" value="SSZ55784.1"/>
    <property type="molecule type" value="Genomic_DNA"/>
</dbReference>
<protein>
    <submittedName>
        <fullName evidence="2">Penicillin-binding protein E</fullName>
    </submittedName>
</protein>
<dbReference type="InterPro" id="IPR001466">
    <property type="entry name" value="Beta-lactam-related"/>
</dbReference>
<dbReference type="AlphaFoldDB" id="A0A376C1A2"/>
<name>A0A376C1A2_9FLAO</name>
<dbReference type="Gene3D" id="3.40.710.10">
    <property type="entry name" value="DD-peptidase/beta-lactamase superfamily"/>
    <property type="match status" value="1"/>
</dbReference>
<reference evidence="2 3" key="1">
    <citation type="submission" date="2018-06" db="EMBL/GenBank/DDBJ databases">
        <authorList>
            <consortium name="Pathogen Informatics"/>
            <person name="Doyle S."/>
        </authorList>
    </citation>
    <scope>NUCLEOTIDE SEQUENCE [LARGE SCALE GENOMIC DNA]</scope>
    <source>
        <strain evidence="2 3">NCTC11661</strain>
    </source>
</reference>
<organism evidence="2 3">
    <name type="scientific">Bergeyella zoohelcum</name>
    <dbReference type="NCBI Taxonomy" id="1015"/>
    <lineage>
        <taxon>Bacteria</taxon>
        <taxon>Pseudomonadati</taxon>
        <taxon>Bacteroidota</taxon>
        <taxon>Flavobacteriia</taxon>
        <taxon>Flavobacteriales</taxon>
        <taxon>Weeksellaceae</taxon>
        <taxon>Bergeyella</taxon>
    </lineage>
</organism>
<dbReference type="InterPro" id="IPR050491">
    <property type="entry name" value="AmpC-like"/>
</dbReference>
<dbReference type="Proteomes" id="UP000255515">
    <property type="component" value="Unassembled WGS sequence"/>
</dbReference>
<dbReference type="PANTHER" id="PTHR46825">
    <property type="entry name" value="D-ALANYL-D-ALANINE-CARBOXYPEPTIDASE/ENDOPEPTIDASE AMPH"/>
    <property type="match status" value="1"/>
</dbReference>
<feature type="domain" description="Beta-lactamase-related" evidence="1">
    <location>
        <begin position="144"/>
        <end position="433"/>
    </location>
</feature>
<proteinExistence type="predicted"/>
<dbReference type="RefSeq" id="WP_002688919.1">
    <property type="nucleotide sequence ID" value="NZ_UFTJ01000002.1"/>
</dbReference>
<accession>A0A376C1A2</accession>
<dbReference type="InterPro" id="IPR012338">
    <property type="entry name" value="Beta-lactam/transpept-like"/>
</dbReference>
<evidence type="ECO:0000313" key="3">
    <source>
        <dbReference type="Proteomes" id="UP000255515"/>
    </source>
</evidence>
<dbReference type="SUPFAM" id="SSF56601">
    <property type="entry name" value="beta-lactamase/transpeptidase-like"/>
    <property type="match status" value="1"/>
</dbReference>
<dbReference type="Pfam" id="PF00144">
    <property type="entry name" value="Beta-lactamase"/>
    <property type="match status" value="1"/>
</dbReference>
<dbReference type="PANTHER" id="PTHR46825:SF9">
    <property type="entry name" value="BETA-LACTAMASE-RELATED DOMAIN-CONTAINING PROTEIN"/>
    <property type="match status" value="1"/>
</dbReference>
<gene>
    <name evidence="2" type="primary">pbpE_3</name>
    <name evidence="2" type="ORF">NCTC11661_01183</name>
</gene>
<sequence length="458" mass="51572">MLKKFLLLVVALWLTQGVFGQIVGRWKGDLDIQGVKLPLVFEIKATENGYNTTAYSPKQTSMGIPTSKTVFENNALTVEISALQASFKGVLKDGKITGTFKQGKEFPLVLEKTNEEIKAVENPVIADLGNRAINTQKLSAYLDYLVEKQKIAGSISIFRKGKEVYKKHFGQELLPTKNHNEQTAYQIGSITKLFMATMLMQEVEKGTLKLDDKLAKFFPKMPNAQNITLQQMLNHTSGLKDYVTGEWLTEKAFAPQVIYDTIVKQGVDFQPGEKQKYSNSAYYLLCKILEQTIQKPFNVLLRERIAKPLNLDNTFSALDRPTNIFASYNLHQTQLQEVKDFNFINALGAGDITATTTDLNRFVKALFKGKLLKKETLQQMLPEEKTWGLCVMKAPFYNKTSYGHGGTTLGTDALMTYNPEDDLSISLCVNARGMFSNNEITIGILNILYELPFDFEKE</sequence>